<gene>
    <name evidence="1" type="ORF">F5985_13790</name>
</gene>
<accession>A0A7C9J7P0</accession>
<protein>
    <submittedName>
        <fullName evidence="1">Uncharacterized protein</fullName>
    </submittedName>
</protein>
<sequence length="131" mass="14209">MNKSTTTTDRIELARELAREILEGVTGLEAGNTELFELLADDDCASEYLPGDSAEAIRANIVNALELASQPVPAISTGRNREDRRRRTEYQRAQLHLLCRVTLALLEPTTESSDAADKLAAIEAILEGAAA</sequence>
<dbReference type="AlphaFoldDB" id="A0A7C9J7P0"/>
<evidence type="ECO:0000313" key="2">
    <source>
        <dbReference type="Proteomes" id="UP000481947"/>
    </source>
</evidence>
<evidence type="ECO:0000313" key="1">
    <source>
        <dbReference type="EMBL" id="MYZ53171.1"/>
    </source>
</evidence>
<name>A0A7C9J7P0_9BURK</name>
<comment type="caution">
    <text evidence="1">The sequence shown here is derived from an EMBL/GenBank/DDBJ whole genome shotgun (WGS) entry which is preliminary data.</text>
</comment>
<reference evidence="1 2" key="1">
    <citation type="submission" date="2019-09" db="EMBL/GenBank/DDBJ databases">
        <title>Identification of Malikia spinosa a prominent benzene-, toluene-, and ethylbenzene-degrading bacterium: enrichment, isolation and whole genome sequencing.</title>
        <authorList>
            <person name="Tancsics A."/>
            <person name="Revesz F."/>
            <person name="Kriszt B."/>
        </authorList>
    </citation>
    <scope>NUCLEOTIDE SEQUENCE [LARGE SCALE GENOMIC DNA]</scope>
    <source>
        <strain evidence="1 2">AB6</strain>
    </source>
</reference>
<proteinExistence type="predicted"/>
<organism evidence="1 2">
    <name type="scientific">Malikia spinosa</name>
    <dbReference type="NCBI Taxonomy" id="86180"/>
    <lineage>
        <taxon>Bacteria</taxon>
        <taxon>Pseudomonadati</taxon>
        <taxon>Pseudomonadota</taxon>
        <taxon>Betaproteobacteria</taxon>
        <taxon>Burkholderiales</taxon>
        <taxon>Comamonadaceae</taxon>
        <taxon>Malikia</taxon>
    </lineage>
</organism>
<dbReference type="EMBL" id="VYSB01000016">
    <property type="protein sequence ID" value="MYZ53171.1"/>
    <property type="molecule type" value="Genomic_DNA"/>
</dbReference>
<dbReference type="Proteomes" id="UP000481947">
    <property type="component" value="Unassembled WGS sequence"/>
</dbReference>
<dbReference type="RefSeq" id="WP_161125831.1">
    <property type="nucleotide sequence ID" value="NZ_VYSB01000016.1"/>
</dbReference>